<protein>
    <submittedName>
        <fullName evidence="1">Uncharacterized protein</fullName>
    </submittedName>
</protein>
<sequence length="58" mass="6839">MLENGLSLQAIASLPPERRKEILEPYIDRIAEDFQTDPELAEFEILDIEDRDREYDES</sequence>
<evidence type="ECO:0000313" key="1">
    <source>
        <dbReference type="EMBL" id="MEG3439922.1"/>
    </source>
</evidence>
<accession>A0AAW9QQ63</accession>
<dbReference type="Proteomes" id="UP001328733">
    <property type="component" value="Unassembled WGS sequence"/>
</dbReference>
<organism evidence="1 2">
    <name type="scientific">Pannus brasiliensis CCIBt3594</name>
    <dbReference type="NCBI Taxonomy" id="1427578"/>
    <lineage>
        <taxon>Bacteria</taxon>
        <taxon>Bacillati</taxon>
        <taxon>Cyanobacteriota</taxon>
        <taxon>Cyanophyceae</taxon>
        <taxon>Oscillatoriophycideae</taxon>
        <taxon>Chroococcales</taxon>
        <taxon>Microcystaceae</taxon>
        <taxon>Pannus</taxon>
    </lineage>
</organism>
<gene>
    <name evidence="1" type="ORF">V0288_22535</name>
</gene>
<name>A0AAW9QQ63_9CHRO</name>
<dbReference type="RefSeq" id="WP_332867392.1">
    <property type="nucleotide sequence ID" value="NZ_JBAFSM010000065.1"/>
</dbReference>
<dbReference type="AlphaFoldDB" id="A0AAW9QQ63"/>
<keyword evidence="2" id="KW-1185">Reference proteome</keyword>
<comment type="caution">
    <text evidence="1">The sequence shown here is derived from an EMBL/GenBank/DDBJ whole genome shotgun (WGS) entry which is preliminary data.</text>
</comment>
<evidence type="ECO:0000313" key="2">
    <source>
        <dbReference type="Proteomes" id="UP001328733"/>
    </source>
</evidence>
<dbReference type="EMBL" id="JBAFSM010000065">
    <property type="protein sequence ID" value="MEG3439922.1"/>
    <property type="molecule type" value="Genomic_DNA"/>
</dbReference>
<proteinExistence type="predicted"/>
<reference evidence="1 2" key="1">
    <citation type="submission" date="2024-01" db="EMBL/GenBank/DDBJ databases">
        <title>Genomic insights into the taxonomy and metabolism of the cyanobacterium Pannus brasiliensis CCIBt3594.</title>
        <authorList>
            <person name="Machado M."/>
            <person name="Botero N.B."/>
            <person name="Andreote A.P.D."/>
            <person name="Feitosa A.M.T."/>
            <person name="Popin R."/>
            <person name="Sivonen K."/>
            <person name="Fiore M.F."/>
        </authorList>
    </citation>
    <scope>NUCLEOTIDE SEQUENCE [LARGE SCALE GENOMIC DNA]</scope>
    <source>
        <strain evidence="1 2">CCIBt3594</strain>
    </source>
</reference>